<dbReference type="Proteomes" id="UP000012040">
    <property type="component" value="Chromosome"/>
</dbReference>
<gene>
    <name evidence="5" type="ORF">A11Q_2131</name>
</gene>
<dbReference type="AlphaFoldDB" id="M4VAB3"/>
<feature type="compositionally biased region" description="Low complexity" evidence="2">
    <location>
        <begin position="122"/>
        <end position="136"/>
    </location>
</feature>
<dbReference type="OrthoDB" id="5290774at2"/>
<sequence length="1197" mass="135782">MKYFLTLVFTVFLSSKSEAFDFSNNPNFLGCLEHQKQESLLYTGSGGSVSVTGSVLINQVGPNFLIMKYYFYNPGSNTPSSSQCGYPLITPDPPAPGSGWGSGGNGGPGTGGSSGGPGRGANGDSTAPSSNNSSNTSACGSIINYAQKTVDEQIPLDGVPFYLNYSSFHKSRARLIEADHSMVPQISYTKIQVTVAEEEPIEVFASSNPYKNLWDTVTGNTSSNIFTSKVSYEVSFIDNVLMPIIEPPLRLDIPTWSFSKKLTVYNPEVWGLGGWTFSIHHYFDHESKTLFRGDGTISEYVQDQTLHTTTIQGVTAYIVPNKLDPNEYFIFNGLGQHLETRLALTNTTKYKFNYAQGYKLTSIEGLYGKTTQLIYDTENKLTKIVAPYGQETLIQMQNDRIVTVTNSLQKSHHINYFLTTGLISSFQDLTGVITSFEYNAFNELTAENKNTGFYQKLLTQLEEGYRVFKLEHPWGIAKKVLFSFDSGYEVTYRADNSDSLVQSEVFSKDAEGNPSSFTTYQGQNSESIQHSPHPLFGLNIPLTTQTTKVVTEEGITSSETQHISTQYSYIGNNPLDLNTIVKTINYSNDSHTERYVTNAPEKYIWYRSPLNHDTYWYFNEAAQITRIEAPFQEAKQFTYNQDGQLIKIETGSDYENYTYDTKGYVNQISNSKNQITSFMRDSQGKVLTQTSANGEQTHYEYTDAGDLKKITTSSNQVHYFQMGLGDFLQKYITPNNKQTGYVYDTSHRLIEVTKPSGKTLEYTYSPINGLLSSLGVSSGVYSYEYDAHQRLQAVNSADGIRLEHKWFGSEIKQQKWYDTDNSVIATLDYNFEENRLRHNQILLNSNEIASLSYFNGLINRINEVNYSFRAQNQYFEIESWQGSFSAYYQNGKDPATDKPMQTIWGMGKDGDSEPLRIYSYRHYDNFGHASSASSLTINSNNETLQSHYELKPEYDANDRLIQVQRNRRHLVNNQEVLSVDHYNQYDFPIGSNNNLKEFRQKVDLNSTPQKRTIATHSNDDQLLTLRGSINRDYLYNDDGDLKSMTNCYGSTQYEYDVFSNLKKVTLPSGKIIEYKVDGMNRRLKKLVNGVTSEYYLWYDQTRIAAILDENKETKIVYLYGPEIQHVPSYVVKNGVSYRILHDPGLGSIRYIINPSTREIVQEIEYDEYGNMIKNTNPEFQPLTFAGGLWDSDTRINR</sequence>
<feature type="region of interest" description="Disordered" evidence="2">
    <location>
        <begin position="82"/>
        <end position="136"/>
    </location>
</feature>
<proteinExistence type="predicted"/>
<evidence type="ECO:0000313" key="5">
    <source>
        <dbReference type="EMBL" id="AGH96347.1"/>
    </source>
</evidence>
<evidence type="ECO:0000256" key="1">
    <source>
        <dbReference type="ARBA" id="ARBA00022737"/>
    </source>
</evidence>
<dbReference type="Pfam" id="PF25023">
    <property type="entry name" value="TEN_YD-shell"/>
    <property type="match status" value="1"/>
</dbReference>
<reference evidence="5 6" key="1">
    <citation type="journal article" date="2013" name="ISME J.">
        <title>By their genes ye shall know them: genomic signatures of predatory bacteria.</title>
        <authorList>
            <person name="Pasternak Z."/>
            <person name="Pietrokovski S."/>
            <person name="Rotem O."/>
            <person name="Gophna U."/>
            <person name="Lurie-Weinberger M.N."/>
            <person name="Jurkevitch E."/>
        </authorList>
    </citation>
    <scope>NUCLEOTIDE SEQUENCE [LARGE SCALE GENOMIC DNA]</scope>
    <source>
        <strain evidence="5 6">JSS</strain>
    </source>
</reference>
<feature type="compositionally biased region" description="Polar residues" evidence="2">
    <location>
        <begin position="513"/>
        <end position="529"/>
    </location>
</feature>
<dbReference type="Gene3D" id="2.180.10.10">
    <property type="entry name" value="RHS repeat-associated core"/>
    <property type="match status" value="1"/>
</dbReference>
<keyword evidence="3" id="KW-0732">Signal</keyword>
<feature type="signal peptide" evidence="3">
    <location>
        <begin position="1"/>
        <end position="19"/>
    </location>
</feature>
<dbReference type="eggNOG" id="COG3209">
    <property type="taxonomic scope" value="Bacteria"/>
</dbReference>
<organism evidence="5 6">
    <name type="scientific">Pseudobdellovibrio exovorus JSS</name>
    <dbReference type="NCBI Taxonomy" id="1184267"/>
    <lineage>
        <taxon>Bacteria</taxon>
        <taxon>Pseudomonadati</taxon>
        <taxon>Bdellovibrionota</taxon>
        <taxon>Bdellovibrionia</taxon>
        <taxon>Bdellovibrionales</taxon>
        <taxon>Pseudobdellovibrionaceae</taxon>
        <taxon>Pseudobdellovibrio</taxon>
    </lineage>
</organism>
<accession>M4VAB3</accession>
<evidence type="ECO:0000313" key="6">
    <source>
        <dbReference type="Proteomes" id="UP000012040"/>
    </source>
</evidence>
<name>M4VAB3_9BACT</name>
<dbReference type="HOGENOM" id="CLU_271124_0_0_7"/>
<dbReference type="InterPro" id="IPR056823">
    <property type="entry name" value="TEN-like_YD-shell"/>
</dbReference>
<evidence type="ECO:0000259" key="4">
    <source>
        <dbReference type="Pfam" id="PF25023"/>
    </source>
</evidence>
<dbReference type="RefSeq" id="WP_015470837.1">
    <property type="nucleotide sequence ID" value="NC_020813.1"/>
</dbReference>
<feature type="chain" id="PRO_5004060090" description="Teneurin-like YD-shell domain-containing protein" evidence="3">
    <location>
        <begin position="20"/>
        <end position="1197"/>
    </location>
</feature>
<feature type="domain" description="Teneurin-like YD-shell" evidence="4">
    <location>
        <begin position="323"/>
        <end position="1195"/>
    </location>
</feature>
<dbReference type="NCBIfam" id="TIGR01643">
    <property type="entry name" value="YD_repeat_2x"/>
    <property type="match status" value="2"/>
</dbReference>
<dbReference type="InterPro" id="IPR050708">
    <property type="entry name" value="T6SS_VgrG/RHS"/>
</dbReference>
<dbReference type="STRING" id="1184267.A11Q_2131"/>
<dbReference type="InterPro" id="IPR006530">
    <property type="entry name" value="YD"/>
</dbReference>
<keyword evidence="1" id="KW-0677">Repeat</keyword>
<dbReference type="PATRIC" id="fig|1184267.3.peg.2156"/>
<dbReference type="PANTHER" id="PTHR32305">
    <property type="match status" value="1"/>
</dbReference>
<dbReference type="EMBL" id="CP003537">
    <property type="protein sequence ID" value="AGH96347.1"/>
    <property type="molecule type" value="Genomic_DNA"/>
</dbReference>
<protein>
    <recommendedName>
        <fullName evidence="4">Teneurin-like YD-shell domain-containing protein</fullName>
    </recommendedName>
</protein>
<feature type="compositionally biased region" description="Gly residues" evidence="2">
    <location>
        <begin position="98"/>
        <end position="121"/>
    </location>
</feature>
<evidence type="ECO:0000256" key="3">
    <source>
        <dbReference type="SAM" id="SignalP"/>
    </source>
</evidence>
<evidence type="ECO:0000256" key="2">
    <source>
        <dbReference type="SAM" id="MobiDB-lite"/>
    </source>
</evidence>
<dbReference type="PANTHER" id="PTHR32305:SF15">
    <property type="entry name" value="PROTEIN RHSA-RELATED"/>
    <property type="match status" value="1"/>
</dbReference>
<dbReference type="KEGG" id="bex:A11Q_2131"/>
<keyword evidence="6" id="KW-1185">Reference proteome</keyword>
<feature type="region of interest" description="Disordered" evidence="2">
    <location>
        <begin position="510"/>
        <end position="529"/>
    </location>
</feature>